<reference evidence="1 2" key="1">
    <citation type="submission" date="2016-08" db="EMBL/GenBank/DDBJ databases">
        <authorList>
            <consortium name="Lentinula edodes genome sequencing consortium"/>
            <person name="Sakamoto Y."/>
            <person name="Nakade K."/>
            <person name="Sato S."/>
            <person name="Yoshida Y."/>
            <person name="Miyazaki K."/>
            <person name="Natsume S."/>
            <person name="Konno N."/>
        </authorList>
    </citation>
    <scope>NUCLEOTIDE SEQUENCE [LARGE SCALE GENOMIC DNA]</scope>
    <source>
        <strain evidence="1 2">NBRC 111202</strain>
    </source>
</reference>
<sequence>MQTKRSSFSTPISKCKITSLLLAQWPHSVAWATECFCCFRVSLVFGTTTASKIKTFKKSSEEADCFRKGDTGSVVWKASVDLAFSILQHERFPSTLHPFLDLTQLKNAHLLELGSGTGILCVALSPFVRNYTCTDLPDLLPLIHKNLIGWNCKILLRATVREFSILILSI</sequence>
<evidence type="ECO:0000313" key="1">
    <source>
        <dbReference type="EMBL" id="GAW05253.1"/>
    </source>
</evidence>
<organism evidence="1 2">
    <name type="scientific">Lentinula edodes</name>
    <name type="common">Shiitake mushroom</name>
    <name type="synonym">Lentinus edodes</name>
    <dbReference type="NCBI Taxonomy" id="5353"/>
    <lineage>
        <taxon>Eukaryota</taxon>
        <taxon>Fungi</taxon>
        <taxon>Dikarya</taxon>
        <taxon>Basidiomycota</taxon>
        <taxon>Agaricomycotina</taxon>
        <taxon>Agaricomycetes</taxon>
        <taxon>Agaricomycetidae</taxon>
        <taxon>Agaricales</taxon>
        <taxon>Marasmiineae</taxon>
        <taxon>Omphalotaceae</taxon>
        <taxon>Lentinula</taxon>
    </lineage>
</organism>
<dbReference type="GO" id="GO:0008757">
    <property type="term" value="F:S-adenosylmethionine-dependent methyltransferase activity"/>
    <property type="evidence" value="ECO:0007669"/>
    <property type="project" value="UniProtKB-ARBA"/>
</dbReference>
<accession>A0A1Q3EDG8</accession>
<evidence type="ECO:0000313" key="2">
    <source>
        <dbReference type="Proteomes" id="UP000188533"/>
    </source>
</evidence>
<protein>
    <submittedName>
        <fullName evidence="1">Cmp dcmp deaminase family</fullName>
    </submittedName>
</protein>
<dbReference type="SUPFAM" id="SSF53335">
    <property type="entry name" value="S-adenosyl-L-methionine-dependent methyltransferases"/>
    <property type="match status" value="1"/>
</dbReference>
<dbReference type="EMBL" id="BDGU01000240">
    <property type="protein sequence ID" value="GAW05253.1"/>
    <property type="molecule type" value="Genomic_DNA"/>
</dbReference>
<dbReference type="STRING" id="5353.A0A1Q3EDG8"/>
<dbReference type="Proteomes" id="UP000188533">
    <property type="component" value="Unassembled WGS sequence"/>
</dbReference>
<proteinExistence type="predicted"/>
<dbReference type="InterPro" id="IPR019410">
    <property type="entry name" value="Methyltransf_16"/>
</dbReference>
<dbReference type="Pfam" id="PF10294">
    <property type="entry name" value="Methyltransf_16"/>
    <property type="match status" value="1"/>
</dbReference>
<dbReference type="AlphaFoldDB" id="A0A1Q3EDG8"/>
<gene>
    <name evidence="1" type="ORF">LENED_007096</name>
</gene>
<dbReference type="InterPro" id="IPR029063">
    <property type="entry name" value="SAM-dependent_MTases_sf"/>
</dbReference>
<name>A0A1Q3EDG8_LENED</name>
<comment type="caution">
    <text evidence="1">The sequence shown here is derived from an EMBL/GenBank/DDBJ whole genome shotgun (WGS) entry which is preliminary data.</text>
</comment>
<dbReference type="Gene3D" id="3.40.50.150">
    <property type="entry name" value="Vaccinia Virus protein VP39"/>
    <property type="match status" value="1"/>
</dbReference>
<reference evidence="1 2" key="2">
    <citation type="submission" date="2017-02" db="EMBL/GenBank/DDBJ databases">
        <title>A genome survey and senescence transcriptome analysis in Lentinula edodes.</title>
        <authorList>
            <person name="Sakamoto Y."/>
            <person name="Nakade K."/>
            <person name="Sato S."/>
            <person name="Yoshida Y."/>
            <person name="Miyazaki K."/>
            <person name="Natsume S."/>
            <person name="Konno N."/>
        </authorList>
    </citation>
    <scope>NUCLEOTIDE SEQUENCE [LARGE SCALE GENOMIC DNA]</scope>
    <source>
        <strain evidence="1 2">NBRC 111202</strain>
    </source>
</reference>
<keyword evidence="2" id="KW-1185">Reference proteome</keyword>